<evidence type="ECO:0000313" key="1">
    <source>
        <dbReference type="EMBL" id="CAA9444677.1"/>
    </source>
</evidence>
<dbReference type="AlphaFoldDB" id="A0A6J4QN51"/>
<sequence>MDEPAYSPWLLSGRMGARSSRSRIASQKYYVADHLQPESAERRAAGS</sequence>
<name>A0A6J4QN51_9ACTN</name>
<gene>
    <name evidence="1" type="ORF">AVDCRST_MAG28-580</name>
</gene>
<proteinExistence type="predicted"/>
<organism evidence="1">
    <name type="scientific">uncultured Rubrobacteraceae bacterium</name>
    <dbReference type="NCBI Taxonomy" id="349277"/>
    <lineage>
        <taxon>Bacteria</taxon>
        <taxon>Bacillati</taxon>
        <taxon>Actinomycetota</taxon>
        <taxon>Rubrobacteria</taxon>
        <taxon>Rubrobacterales</taxon>
        <taxon>Rubrobacteraceae</taxon>
        <taxon>environmental samples</taxon>
    </lineage>
</organism>
<reference evidence="1" key="1">
    <citation type="submission" date="2020-02" db="EMBL/GenBank/DDBJ databases">
        <authorList>
            <person name="Meier V. D."/>
        </authorList>
    </citation>
    <scope>NUCLEOTIDE SEQUENCE</scope>
    <source>
        <strain evidence="1">AVDCRST_MAG28</strain>
    </source>
</reference>
<protein>
    <submittedName>
        <fullName evidence="1">Uncharacterized protein</fullName>
    </submittedName>
</protein>
<accession>A0A6J4QN51</accession>
<dbReference type="EMBL" id="CADCVE010000016">
    <property type="protein sequence ID" value="CAA9444677.1"/>
    <property type="molecule type" value="Genomic_DNA"/>
</dbReference>